<sequence length="148" mass="16658">MDKSLRFVLVFVCFTAITAIISACGSVQHYYNYIDKFEGDPLTYLVGEWEGTVNIPGSTHPEAERMLIIPPQRTSSILTAYYGIPGTRFQGRTTVYVGHSEGRISVNFKTGSGSRATLWLMRMNGEYVLNGELRTTNLPNQMILRKKK</sequence>
<evidence type="ECO:0000313" key="2">
    <source>
        <dbReference type="Proteomes" id="UP000177171"/>
    </source>
</evidence>
<dbReference type="Proteomes" id="UP000177171">
    <property type="component" value="Unassembled WGS sequence"/>
</dbReference>
<dbReference type="AlphaFoldDB" id="A0A1G2LQU4"/>
<dbReference type="EMBL" id="MHQY01000033">
    <property type="protein sequence ID" value="OHA13212.1"/>
    <property type="molecule type" value="Genomic_DNA"/>
</dbReference>
<proteinExistence type="predicted"/>
<gene>
    <name evidence="1" type="ORF">A3G49_02500</name>
</gene>
<organism evidence="1 2">
    <name type="scientific">Candidatus Sungbacteria bacterium RIFCSPLOWO2_12_FULL_41_11</name>
    <dbReference type="NCBI Taxonomy" id="1802286"/>
    <lineage>
        <taxon>Bacteria</taxon>
        <taxon>Candidatus Sungiibacteriota</taxon>
    </lineage>
</organism>
<accession>A0A1G2LQU4</accession>
<reference evidence="1 2" key="1">
    <citation type="journal article" date="2016" name="Nat. Commun.">
        <title>Thousands of microbial genomes shed light on interconnected biogeochemical processes in an aquifer system.</title>
        <authorList>
            <person name="Anantharaman K."/>
            <person name="Brown C.T."/>
            <person name="Hug L.A."/>
            <person name="Sharon I."/>
            <person name="Castelle C.J."/>
            <person name="Probst A.J."/>
            <person name="Thomas B.C."/>
            <person name="Singh A."/>
            <person name="Wilkins M.J."/>
            <person name="Karaoz U."/>
            <person name="Brodie E.L."/>
            <person name="Williams K.H."/>
            <person name="Hubbard S.S."/>
            <person name="Banfield J.F."/>
        </authorList>
    </citation>
    <scope>NUCLEOTIDE SEQUENCE [LARGE SCALE GENOMIC DNA]</scope>
</reference>
<name>A0A1G2LQU4_9BACT</name>
<dbReference type="PROSITE" id="PS51257">
    <property type="entry name" value="PROKAR_LIPOPROTEIN"/>
    <property type="match status" value="1"/>
</dbReference>
<evidence type="ECO:0000313" key="1">
    <source>
        <dbReference type="EMBL" id="OHA13212.1"/>
    </source>
</evidence>
<comment type="caution">
    <text evidence="1">The sequence shown here is derived from an EMBL/GenBank/DDBJ whole genome shotgun (WGS) entry which is preliminary data.</text>
</comment>
<protein>
    <submittedName>
        <fullName evidence="1">Uncharacterized protein</fullName>
    </submittedName>
</protein>